<dbReference type="Pfam" id="PF26631">
    <property type="entry name" value="DUF8204"/>
    <property type="match status" value="1"/>
</dbReference>
<reference evidence="3" key="1">
    <citation type="submission" date="2022-08" db="EMBL/GenBank/DDBJ databases">
        <authorList>
            <person name="Marques A."/>
        </authorList>
    </citation>
    <scope>NUCLEOTIDE SEQUENCE</scope>
    <source>
        <strain evidence="3">RhyPub2mFocal</strain>
        <tissue evidence="3">Leaves</tissue>
    </source>
</reference>
<dbReference type="Proteomes" id="UP001140206">
    <property type="component" value="Chromosome 3"/>
</dbReference>
<comment type="caution">
    <text evidence="3">The sequence shown here is derived from an EMBL/GenBank/DDBJ whole genome shotgun (WGS) entry which is preliminary data.</text>
</comment>
<organism evidence="3 4">
    <name type="scientific">Rhynchospora pubera</name>
    <dbReference type="NCBI Taxonomy" id="906938"/>
    <lineage>
        <taxon>Eukaryota</taxon>
        <taxon>Viridiplantae</taxon>
        <taxon>Streptophyta</taxon>
        <taxon>Embryophyta</taxon>
        <taxon>Tracheophyta</taxon>
        <taxon>Spermatophyta</taxon>
        <taxon>Magnoliopsida</taxon>
        <taxon>Liliopsida</taxon>
        <taxon>Poales</taxon>
        <taxon>Cyperaceae</taxon>
        <taxon>Cyperoideae</taxon>
        <taxon>Rhynchosporeae</taxon>
        <taxon>Rhynchospora</taxon>
    </lineage>
</organism>
<dbReference type="AlphaFoldDB" id="A0AAV8EBP4"/>
<name>A0AAV8EBP4_9POAL</name>
<evidence type="ECO:0000313" key="4">
    <source>
        <dbReference type="Proteomes" id="UP001140206"/>
    </source>
</evidence>
<accession>A0AAV8EBP4</accession>
<gene>
    <name evidence="3" type="ORF">LUZ62_061293</name>
</gene>
<evidence type="ECO:0000256" key="1">
    <source>
        <dbReference type="SAM" id="MobiDB-lite"/>
    </source>
</evidence>
<protein>
    <submittedName>
        <fullName evidence="3">Altered inheritance of mitochondria protein</fullName>
    </submittedName>
</protein>
<evidence type="ECO:0000313" key="3">
    <source>
        <dbReference type="EMBL" id="KAJ4777036.1"/>
    </source>
</evidence>
<feature type="region of interest" description="Disordered" evidence="1">
    <location>
        <begin position="127"/>
        <end position="153"/>
    </location>
</feature>
<feature type="domain" description="DUF8204" evidence="2">
    <location>
        <begin position="26"/>
        <end position="117"/>
    </location>
</feature>
<sequence>MEQPSEGAGETITESSGTGADRPVHKGKSCKGTLYYSSLRKSRDKNPLCWGFSKSLPQVNSKLVRETETEARIAGNQLTDFKYICVGYSMYFNNKNKTQEQSENQVDLPFCVGIEILADKRPNPSYAAAHANTKANEPQSQPQPQPQPQPIRKRFNSPIKFLERYGYCFFPFRLLSCFHIEEENVQNVIAILLYLQMSLLNGNFCKKNK</sequence>
<feature type="region of interest" description="Disordered" evidence="1">
    <location>
        <begin position="1"/>
        <end position="29"/>
    </location>
</feature>
<dbReference type="PANTHER" id="PTHR34566:SF2">
    <property type="entry name" value="ALTERED INHERITANCE OF MITOCHONDRIA PROTEIN"/>
    <property type="match status" value="1"/>
</dbReference>
<evidence type="ECO:0000259" key="2">
    <source>
        <dbReference type="Pfam" id="PF26631"/>
    </source>
</evidence>
<dbReference type="InterPro" id="IPR058517">
    <property type="entry name" value="DUF8204"/>
</dbReference>
<keyword evidence="4" id="KW-1185">Reference proteome</keyword>
<proteinExistence type="predicted"/>
<dbReference type="PANTHER" id="PTHR34566">
    <property type="entry name" value="ALTERED INHERITANCE OF MITOCHONDRIA PROTEIN"/>
    <property type="match status" value="1"/>
</dbReference>
<dbReference type="EMBL" id="JAMFTS010000003">
    <property type="protein sequence ID" value="KAJ4777036.1"/>
    <property type="molecule type" value="Genomic_DNA"/>
</dbReference>